<organism evidence="1 3">
    <name type="scientific">Parnassius mnemosyne</name>
    <name type="common">clouded apollo</name>
    <dbReference type="NCBI Taxonomy" id="213953"/>
    <lineage>
        <taxon>Eukaryota</taxon>
        <taxon>Metazoa</taxon>
        <taxon>Ecdysozoa</taxon>
        <taxon>Arthropoda</taxon>
        <taxon>Hexapoda</taxon>
        <taxon>Insecta</taxon>
        <taxon>Pterygota</taxon>
        <taxon>Neoptera</taxon>
        <taxon>Endopterygota</taxon>
        <taxon>Lepidoptera</taxon>
        <taxon>Glossata</taxon>
        <taxon>Ditrysia</taxon>
        <taxon>Papilionoidea</taxon>
        <taxon>Papilionidae</taxon>
        <taxon>Parnassiinae</taxon>
        <taxon>Parnassini</taxon>
        <taxon>Parnassius</taxon>
        <taxon>Driopa</taxon>
    </lineage>
</organism>
<reference evidence="1 3" key="1">
    <citation type="submission" date="2023-11" db="EMBL/GenBank/DDBJ databases">
        <authorList>
            <person name="Hedman E."/>
            <person name="Englund M."/>
            <person name="Stromberg M."/>
            <person name="Nyberg Akerstrom W."/>
            <person name="Nylinder S."/>
            <person name="Jareborg N."/>
            <person name="Kallberg Y."/>
            <person name="Kronander E."/>
        </authorList>
    </citation>
    <scope>NUCLEOTIDE SEQUENCE [LARGE SCALE GENOMIC DNA]</scope>
</reference>
<dbReference type="Proteomes" id="UP001314205">
    <property type="component" value="Unassembled WGS sequence"/>
</dbReference>
<dbReference type="AlphaFoldDB" id="A0AAV1KKG9"/>
<comment type="caution">
    <text evidence="1">The sequence shown here is derived from an EMBL/GenBank/DDBJ whole genome shotgun (WGS) entry which is preliminary data.</text>
</comment>
<evidence type="ECO:0000313" key="3">
    <source>
        <dbReference type="Proteomes" id="UP001314205"/>
    </source>
</evidence>
<sequence>MSSLDKCKDFAMESKVCKDLLIYNINTRLKCEVVILKTTSQQVPEVCEALYTTLGRPTKNAARMRKRYLEESNNEKNKSLEANRKRIRLTRSQECLNQREERLSKMRSYNNDRLLQKCEEQRAHRLGLIRERLSNETEDEHLLRLDAARNCSAMVKLHETPEERTR</sequence>
<gene>
    <name evidence="1" type="ORF">PARMNEM_LOCUS4704</name>
    <name evidence="2" type="ORF">PARMNEM_LOCUS4706</name>
</gene>
<protein>
    <submittedName>
        <fullName evidence="1">Uncharacterized protein</fullName>
    </submittedName>
</protein>
<accession>A0AAV1KKG9</accession>
<name>A0AAV1KKG9_9NEOP</name>
<proteinExistence type="predicted"/>
<dbReference type="EMBL" id="CAVLGL010000057">
    <property type="protein sequence ID" value="CAK1583290.1"/>
    <property type="molecule type" value="Genomic_DNA"/>
</dbReference>
<evidence type="ECO:0000313" key="2">
    <source>
        <dbReference type="EMBL" id="CAK1583292.1"/>
    </source>
</evidence>
<keyword evidence="3" id="KW-1185">Reference proteome</keyword>
<evidence type="ECO:0000313" key="1">
    <source>
        <dbReference type="EMBL" id="CAK1583290.1"/>
    </source>
</evidence>
<dbReference type="EMBL" id="CAVLGL010000057">
    <property type="protein sequence ID" value="CAK1583292.1"/>
    <property type="molecule type" value="Genomic_DNA"/>
</dbReference>